<name>A0AA43GRF1_9CYAN</name>
<comment type="caution">
    <text evidence="3">The sequence shown here is derived from an EMBL/GenBank/DDBJ whole genome shotgun (WGS) entry which is preliminary data.</text>
</comment>
<evidence type="ECO:0000256" key="1">
    <source>
        <dbReference type="SAM" id="Phobius"/>
    </source>
</evidence>
<reference evidence="3 4" key="1">
    <citation type="journal article" date="2023" name="J. Phycol.">
        <title>Chrysosporum ovalisporum is synonymous with the true-branching cyanobacterium Umezakia natans (Nostocales/Aphanizomenonaceae).</title>
        <authorList>
            <person name="McGregor G.B."/>
            <person name="Sendall B.C."/>
            <person name="Niiyama Y."/>
            <person name="Tuji A."/>
            <person name="Willis A."/>
        </authorList>
    </citation>
    <scope>NUCLEOTIDE SEQUENCE [LARGE SCALE GENOMIC DNA]</scope>
    <source>
        <strain evidence="3 4">ANA360D</strain>
    </source>
</reference>
<evidence type="ECO:0000313" key="4">
    <source>
        <dbReference type="Proteomes" id="UP001159387"/>
    </source>
</evidence>
<dbReference type="EMBL" id="JANQDH010000047">
    <property type="protein sequence ID" value="MDH6060250.1"/>
    <property type="molecule type" value="Genomic_DNA"/>
</dbReference>
<dbReference type="RefSeq" id="WP_280654254.1">
    <property type="nucleotide sequence ID" value="NZ_JANQDH010000047.1"/>
</dbReference>
<dbReference type="PANTHER" id="PTHR38593:SF1">
    <property type="entry name" value="BLR2558 PROTEIN"/>
    <property type="match status" value="1"/>
</dbReference>
<protein>
    <submittedName>
        <fullName evidence="3">DUF4142 domain-containing protein</fullName>
    </submittedName>
</protein>
<dbReference type="InterPro" id="IPR025419">
    <property type="entry name" value="DUF4142"/>
</dbReference>
<sequence>MNLLYGNLTRKFTCFLGIVGVSSAITIAGYAEINQQAMADTRPHNYTILPRISEIDRVYVQEANQAGMAEVELAKLALERSKNEQVRQYAQQMIQDHTPLNQELMQLAQQKGITPSTNPSPKYQALKAQLSEFDGSIFDEAYINEAGINGNMENLVIHTRQIQLGQDPDLQAFAAKSIPVVETHLQLLDFLLI</sequence>
<proteinExistence type="predicted"/>
<dbReference type="AlphaFoldDB" id="A0AA43GRF1"/>
<evidence type="ECO:0000259" key="2">
    <source>
        <dbReference type="Pfam" id="PF13628"/>
    </source>
</evidence>
<keyword evidence="1" id="KW-1133">Transmembrane helix</keyword>
<keyword evidence="4" id="KW-1185">Reference proteome</keyword>
<feature type="transmembrane region" description="Helical" evidence="1">
    <location>
        <begin position="12"/>
        <end position="31"/>
    </location>
</feature>
<evidence type="ECO:0000313" key="3">
    <source>
        <dbReference type="EMBL" id="MDH6060250.1"/>
    </source>
</evidence>
<feature type="domain" description="DUF4142" evidence="2">
    <location>
        <begin position="56"/>
        <end position="187"/>
    </location>
</feature>
<dbReference type="Gene3D" id="1.20.1260.10">
    <property type="match status" value="1"/>
</dbReference>
<dbReference type="InterPro" id="IPR012347">
    <property type="entry name" value="Ferritin-like"/>
</dbReference>
<accession>A0AA43GRF1</accession>
<organism evidence="3 4">
    <name type="scientific">Chrysosporum bergii ANA360D</name>
    <dbReference type="NCBI Taxonomy" id="617107"/>
    <lineage>
        <taxon>Bacteria</taxon>
        <taxon>Bacillati</taxon>
        <taxon>Cyanobacteriota</taxon>
        <taxon>Cyanophyceae</taxon>
        <taxon>Nostocales</taxon>
        <taxon>Nodulariaceae</taxon>
        <taxon>Chrysosporum</taxon>
    </lineage>
</organism>
<dbReference type="Pfam" id="PF13628">
    <property type="entry name" value="DUF4142"/>
    <property type="match status" value="1"/>
</dbReference>
<dbReference type="PANTHER" id="PTHR38593">
    <property type="entry name" value="BLR2558 PROTEIN"/>
    <property type="match status" value="1"/>
</dbReference>
<keyword evidence="1" id="KW-0812">Transmembrane</keyword>
<keyword evidence="1" id="KW-0472">Membrane</keyword>
<gene>
    <name evidence="3" type="ORF">NWP17_07335</name>
</gene>
<dbReference type="Proteomes" id="UP001159387">
    <property type="component" value="Unassembled WGS sequence"/>
</dbReference>